<keyword evidence="9" id="KW-0090">Biological rhythms</keyword>
<evidence type="ECO:0000256" key="7">
    <source>
        <dbReference type="ARBA" id="ARBA00023004"/>
    </source>
</evidence>
<gene>
    <name evidence="17" type="primary">KDM8</name>
</gene>
<keyword evidence="12" id="KW-0131">Cell cycle</keyword>
<evidence type="ECO:0000259" key="15">
    <source>
        <dbReference type="PROSITE" id="PS51184"/>
    </source>
</evidence>
<evidence type="ECO:0000256" key="6">
    <source>
        <dbReference type="ARBA" id="ARBA00023002"/>
    </source>
</evidence>
<dbReference type="InterPro" id="IPR041667">
    <property type="entry name" value="Cupin_8"/>
</dbReference>
<dbReference type="GeneID" id="107106235"/>
<comment type="subcellular location">
    <subcellularLocation>
        <location evidence="2">Nucleus</location>
    </subcellularLocation>
</comment>
<feature type="region of interest" description="Disordered" evidence="14">
    <location>
        <begin position="38"/>
        <end position="71"/>
    </location>
</feature>
<dbReference type="Pfam" id="PF13621">
    <property type="entry name" value="Cupin_8"/>
    <property type="match status" value="1"/>
</dbReference>
<evidence type="ECO:0000313" key="17">
    <source>
        <dbReference type="RefSeq" id="XP_015261837.1"/>
    </source>
</evidence>
<keyword evidence="3" id="KW-0479">Metal-binding</keyword>
<evidence type="ECO:0000256" key="11">
    <source>
        <dbReference type="ARBA" id="ARBA00023242"/>
    </source>
</evidence>
<evidence type="ECO:0000256" key="9">
    <source>
        <dbReference type="ARBA" id="ARBA00023108"/>
    </source>
</evidence>
<organism evidence="16 17">
    <name type="scientific">Gekko japonicus</name>
    <name type="common">Schlegel's Japanese gecko</name>
    <dbReference type="NCBI Taxonomy" id="146911"/>
    <lineage>
        <taxon>Eukaryota</taxon>
        <taxon>Metazoa</taxon>
        <taxon>Chordata</taxon>
        <taxon>Craniata</taxon>
        <taxon>Vertebrata</taxon>
        <taxon>Euteleostomi</taxon>
        <taxon>Lepidosauria</taxon>
        <taxon>Squamata</taxon>
        <taxon>Bifurcata</taxon>
        <taxon>Gekkota</taxon>
        <taxon>Gekkonidae</taxon>
        <taxon>Gekkoninae</taxon>
        <taxon>Gekko</taxon>
    </lineage>
</organism>
<dbReference type="Proteomes" id="UP000694871">
    <property type="component" value="Unplaced"/>
</dbReference>
<keyword evidence="6" id="KW-0560">Oxidoreductase</keyword>
<dbReference type="PANTHER" id="PTHR12461:SF106">
    <property type="entry name" value="BIFUNCTIONAL PEPTIDASE AND ARGINYL-HYDROXYLASE JMJD5"/>
    <property type="match status" value="1"/>
</dbReference>
<dbReference type="Gene3D" id="2.60.120.650">
    <property type="entry name" value="Cupin"/>
    <property type="match status" value="1"/>
</dbReference>
<keyword evidence="7" id="KW-0408">Iron</keyword>
<keyword evidence="4" id="KW-0156">Chromatin regulator</keyword>
<keyword evidence="11" id="KW-0539">Nucleus</keyword>
<evidence type="ECO:0000256" key="8">
    <source>
        <dbReference type="ARBA" id="ARBA00023015"/>
    </source>
</evidence>
<evidence type="ECO:0000256" key="10">
    <source>
        <dbReference type="ARBA" id="ARBA00023163"/>
    </source>
</evidence>
<dbReference type="InterPro" id="IPR003347">
    <property type="entry name" value="JmjC_dom"/>
</dbReference>
<dbReference type="RefSeq" id="XP_015261837.1">
    <property type="nucleotide sequence ID" value="XM_015406351.1"/>
</dbReference>
<evidence type="ECO:0000256" key="2">
    <source>
        <dbReference type="ARBA" id="ARBA00004123"/>
    </source>
</evidence>
<evidence type="ECO:0000256" key="3">
    <source>
        <dbReference type="ARBA" id="ARBA00022723"/>
    </source>
</evidence>
<dbReference type="SMART" id="SM00558">
    <property type="entry name" value="JmjC"/>
    <property type="match status" value="1"/>
</dbReference>
<protein>
    <recommendedName>
        <fullName evidence="13">JmjC domain-containing protein 5</fullName>
    </recommendedName>
</protein>
<evidence type="ECO:0000256" key="12">
    <source>
        <dbReference type="ARBA" id="ARBA00023306"/>
    </source>
</evidence>
<keyword evidence="10" id="KW-0804">Transcription</keyword>
<dbReference type="PANTHER" id="PTHR12461">
    <property type="entry name" value="HYPOXIA-INDUCIBLE FACTOR 1 ALPHA INHIBITOR-RELATED"/>
    <property type="match status" value="1"/>
</dbReference>
<evidence type="ECO:0000313" key="16">
    <source>
        <dbReference type="Proteomes" id="UP000694871"/>
    </source>
</evidence>
<accession>A0ABM1JK50</accession>
<reference evidence="17" key="1">
    <citation type="submission" date="2025-08" db="UniProtKB">
        <authorList>
            <consortium name="RefSeq"/>
        </authorList>
    </citation>
    <scope>IDENTIFICATION</scope>
</reference>
<evidence type="ECO:0000256" key="14">
    <source>
        <dbReference type="SAM" id="MobiDB-lite"/>
    </source>
</evidence>
<evidence type="ECO:0000256" key="1">
    <source>
        <dbReference type="ARBA" id="ARBA00001954"/>
    </source>
</evidence>
<sequence>MAQPPCPLSFWPIAWWASQGNTGSCFCPSLTAGGFVVGTPRKRRQMEGSEESRSPTQDSGERSSAPPGPAPPAGTLWADLQALLPSTKEGLQLDFGEAVESSVLYLLQQVADLLYGLGNGLASDPGGGGSSSTCLCLSEVILDYSWEKLNIGTWRDVDKEWRRVYAYGCLFKALCLCHAGGAVPEAVRTCDLGLLMGASILDNVLARMINILQRHLPHPKRLAGGDAKEPLQKRIRLGPKYPEVPAVEAEERILRLCCPSLEHFRDNFLLPQKPVILEGIVDHWPCMKKWSVDYIRQVAGSRTVPVEVGSRYTDEEWSQALMSVDDFISRYIETENHTGYLAQHQLFDQIPELKRDIGVPDYCCLGQGEEEDITVNAWFGPAGTVSPLHQDPQQNFLVQVMGRKYLRLYSPAQSENLYPHEGHLLHNTSQVEVEDPDLVKFPQFERAAFQACILEPGQVLFIPVKYWHYVRALDTSFSVSFWWS</sequence>
<evidence type="ECO:0000256" key="4">
    <source>
        <dbReference type="ARBA" id="ARBA00022853"/>
    </source>
</evidence>
<dbReference type="Pfam" id="PF24472">
    <property type="entry name" value="ARM_KDM8_N"/>
    <property type="match status" value="1"/>
</dbReference>
<keyword evidence="8" id="KW-0805">Transcription regulation</keyword>
<evidence type="ECO:0000256" key="5">
    <source>
        <dbReference type="ARBA" id="ARBA00022964"/>
    </source>
</evidence>
<keyword evidence="16" id="KW-1185">Reference proteome</keyword>
<name>A0ABM1JK50_GEKJA</name>
<evidence type="ECO:0000256" key="13">
    <source>
        <dbReference type="ARBA" id="ARBA00049800"/>
    </source>
</evidence>
<proteinExistence type="predicted"/>
<dbReference type="PROSITE" id="PS51184">
    <property type="entry name" value="JMJC"/>
    <property type="match status" value="1"/>
</dbReference>
<feature type="domain" description="JmjC" evidence="15">
    <location>
        <begin position="339"/>
        <end position="484"/>
    </location>
</feature>
<comment type="cofactor">
    <cofactor evidence="1">
        <name>Fe(2+)</name>
        <dbReference type="ChEBI" id="CHEBI:29033"/>
    </cofactor>
</comment>
<dbReference type="SUPFAM" id="SSF51197">
    <property type="entry name" value="Clavaminate synthase-like"/>
    <property type="match status" value="1"/>
</dbReference>
<keyword evidence="5" id="KW-0223">Dioxygenase</keyword>
<dbReference type="InterPro" id="IPR056520">
    <property type="entry name" value="ARM_KDM8_N"/>
</dbReference>